<feature type="coiled-coil region" evidence="1">
    <location>
        <begin position="214"/>
        <end position="241"/>
    </location>
</feature>
<dbReference type="OMA" id="RYEETAY"/>
<evidence type="ECO:0000256" key="1">
    <source>
        <dbReference type="SAM" id="Coils"/>
    </source>
</evidence>
<dbReference type="PANTHER" id="PTHR39610:SF1">
    <property type="match status" value="1"/>
</dbReference>
<accession>A0A1R3RPX1</accession>
<sequence length="280" mass="30087">MSPSIAPPTPSAHANPIPAVGDQINIMSASGPLRHPKPLTPSDIHSMLEQEQEAMVNRLSRELSLLRQQTNSVASTASSTSTTLNDSVDALHASSYINNSAHPTASRRHRSSSSLSSSYIPAVQGSRAGSVSGIAPARDTYLPSARPDPSRPGRSRESSLTSPRHSEGALPTLGSFHQTQSADQLPHHTASYPHRSSLSQKTPVVGSTPRHDEISLQRGEVEMLKRENEMLRRRVRELESAVTKLQGPELVSTHQEGIETASTPTKVPKEPSSADTSERA</sequence>
<feature type="region of interest" description="Disordered" evidence="2">
    <location>
        <begin position="241"/>
        <end position="280"/>
    </location>
</feature>
<feature type="compositionally biased region" description="Basic and acidic residues" evidence="2">
    <location>
        <begin position="148"/>
        <end position="157"/>
    </location>
</feature>
<feature type="region of interest" description="Disordered" evidence="2">
    <location>
        <begin position="1"/>
        <end position="21"/>
    </location>
</feature>
<gene>
    <name evidence="3" type="ORF">ASPCADRAFT_206696</name>
</gene>
<dbReference type="VEuPathDB" id="FungiDB:ASPCADRAFT_206696"/>
<dbReference type="AlphaFoldDB" id="A0A1R3RPX1"/>
<dbReference type="Proteomes" id="UP000188318">
    <property type="component" value="Unassembled WGS sequence"/>
</dbReference>
<dbReference type="STRING" id="602072.A0A1R3RPX1"/>
<organism evidence="3 4">
    <name type="scientific">Aspergillus carbonarius (strain ITEM 5010)</name>
    <dbReference type="NCBI Taxonomy" id="602072"/>
    <lineage>
        <taxon>Eukaryota</taxon>
        <taxon>Fungi</taxon>
        <taxon>Dikarya</taxon>
        <taxon>Ascomycota</taxon>
        <taxon>Pezizomycotina</taxon>
        <taxon>Eurotiomycetes</taxon>
        <taxon>Eurotiomycetidae</taxon>
        <taxon>Eurotiales</taxon>
        <taxon>Aspergillaceae</taxon>
        <taxon>Aspergillus</taxon>
        <taxon>Aspergillus subgen. Circumdati</taxon>
    </lineage>
</organism>
<feature type="region of interest" description="Disordered" evidence="2">
    <location>
        <begin position="99"/>
        <end position="213"/>
    </location>
</feature>
<protein>
    <submittedName>
        <fullName evidence="3">Uncharacterized protein</fullName>
    </submittedName>
</protein>
<evidence type="ECO:0000313" key="4">
    <source>
        <dbReference type="Proteomes" id="UP000188318"/>
    </source>
</evidence>
<reference evidence="4" key="1">
    <citation type="journal article" date="2017" name="Genome Biol.">
        <title>Comparative genomics reveals high biological diversity and specific adaptations in the industrially and medically important fungal genus Aspergillus.</title>
        <authorList>
            <person name="de Vries R.P."/>
            <person name="Riley R."/>
            <person name="Wiebenga A."/>
            <person name="Aguilar-Osorio G."/>
            <person name="Amillis S."/>
            <person name="Uchima C.A."/>
            <person name="Anderluh G."/>
            <person name="Asadollahi M."/>
            <person name="Askin M."/>
            <person name="Barry K."/>
            <person name="Battaglia E."/>
            <person name="Bayram O."/>
            <person name="Benocci T."/>
            <person name="Braus-Stromeyer S.A."/>
            <person name="Caldana C."/>
            <person name="Canovas D."/>
            <person name="Cerqueira G.C."/>
            <person name="Chen F."/>
            <person name="Chen W."/>
            <person name="Choi C."/>
            <person name="Clum A."/>
            <person name="Dos Santos R.A."/>
            <person name="Damasio A.R."/>
            <person name="Diallinas G."/>
            <person name="Emri T."/>
            <person name="Fekete E."/>
            <person name="Flipphi M."/>
            <person name="Freyberg S."/>
            <person name="Gallo A."/>
            <person name="Gournas C."/>
            <person name="Habgood R."/>
            <person name="Hainaut M."/>
            <person name="Harispe M.L."/>
            <person name="Henrissat B."/>
            <person name="Hilden K.S."/>
            <person name="Hope R."/>
            <person name="Hossain A."/>
            <person name="Karabika E."/>
            <person name="Karaffa L."/>
            <person name="Karanyi Z."/>
            <person name="Krasevec N."/>
            <person name="Kuo A."/>
            <person name="Kusch H."/>
            <person name="LaButti K."/>
            <person name="Lagendijk E.L."/>
            <person name="Lapidus A."/>
            <person name="Levasseur A."/>
            <person name="Lindquist E."/>
            <person name="Lipzen A."/>
            <person name="Logrieco A.F."/>
            <person name="MacCabe A."/>
            <person name="Maekelae M.R."/>
            <person name="Malavazi I."/>
            <person name="Melin P."/>
            <person name="Meyer V."/>
            <person name="Mielnichuk N."/>
            <person name="Miskei M."/>
            <person name="Molnar A.P."/>
            <person name="Mule G."/>
            <person name="Ngan C.Y."/>
            <person name="Orejas M."/>
            <person name="Orosz E."/>
            <person name="Ouedraogo J.P."/>
            <person name="Overkamp K.M."/>
            <person name="Park H.-S."/>
            <person name="Perrone G."/>
            <person name="Piumi F."/>
            <person name="Punt P.J."/>
            <person name="Ram A.F."/>
            <person name="Ramon A."/>
            <person name="Rauscher S."/>
            <person name="Record E."/>
            <person name="Riano-Pachon D.M."/>
            <person name="Robert V."/>
            <person name="Roehrig J."/>
            <person name="Ruller R."/>
            <person name="Salamov A."/>
            <person name="Salih N.S."/>
            <person name="Samson R.A."/>
            <person name="Sandor E."/>
            <person name="Sanguinetti M."/>
            <person name="Schuetze T."/>
            <person name="Sepcic K."/>
            <person name="Shelest E."/>
            <person name="Sherlock G."/>
            <person name="Sophianopoulou V."/>
            <person name="Squina F.M."/>
            <person name="Sun H."/>
            <person name="Susca A."/>
            <person name="Todd R.B."/>
            <person name="Tsang A."/>
            <person name="Unkles S.E."/>
            <person name="van de Wiele N."/>
            <person name="van Rossen-Uffink D."/>
            <person name="Oliveira J.V."/>
            <person name="Vesth T.C."/>
            <person name="Visser J."/>
            <person name="Yu J.-H."/>
            <person name="Zhou M."/>
            <person name="Andersen M.R."/>
            <person name="Archer D.B."/>
            <person name="Baker S.E."/>
            <person name="Benoit I."/>
            <person name="Brakhage A.A."/>
            <person name="Braus G.H."/>
            <person name="Fischer R."/>
            <person name="Frisvad J.C."/>
            <person name="Goldman G.H."/>
            <person name="Houbraken J."/>
            <person name="Oakley B."/>
            <person name="Pocsi I."/>
            <person name="Scazzocchio C."/>
            <person name="Seiboth B."/>
            <person name="vanKuyk P.A."/>
            <person name="Wortman J."/>
            <person name="Dyer P.S."/>
            <person name="Grigoriev I.V."/>
        </authorList>
    </citation>
    <scope>NUCLEOTIDE SEQUENCE [LARGE SCALE GENOMIC DNA]</scope>
    <source>
        <strain evidence="4">ITEM 5010</strain>
    </source>
</reference>
<dbReference type="PANTHER" id="PTHR39610">
    <property type="entry name" value="BZIP DOMAIN-CONTAINING PROTEIN-RELATED"/>
    <property type="match status" value="1"/>
</dbReference>
<dbReference type="OrthoDB" id="5401654at2759"/>
<keyword evidence="4" id="KW-1185">Reference proteome</keyword>
<dbReference type="EMBL" id="KV907498">
    <property type="protein sequence ID" value="OOF96518.1"/>
    <property type="molecule type" value="Genomic_DNA"/>
</dbReference>
<proteinExistence type="predicted"/>
<name>A0A1R3RPX1_ASPC5</name>
<evidence type="ECO:0000313" key="3">
    <source>
        <dbReference type="EMBL" id="OOF96518.1"/>
    </source>
</evidence>
<feature type="compositionally biased region" description="Polar residues" evidence="2">
    <location>
        <begin position="252"/>
        <end position="265"/>
    </location>
</feature>
<evidence type="ECO:0000256" key="2">
    <source>
        <dbReference type="SAM" id="MobiDB-lite"/>
    </source>
</evidence>
<feature type="compositionally biased region" description="Pro residues" evidence="2">
    <location>
        <begin position="1"/>
        <end position="10"/>
    </location>
</feature>
<keyword evidence="1" id="KW-0175">Coiled coil</keyword>